<reference evidence="3 4" key="1">
    <citation type="submission" date="2024-09" db="EMBL/GenBank/DDBJ databases">
        <authorList>
            <person name="Sun Q."/>
            <person name="Mori K."/>
        </authorList>
    </citation>
    <scope>NUCLEOTIDE SEQUENCE [LARGE SCALE GENOMIC DNA]</scope>
    <source>
        <strain evidence="3 4">CECT 7682</strain>
    </source>
</reference>
<dbReference type="Pfam" id="PF18911">
    <property type="entry name" value="PKD_4"/>
    <property type="match status" value="1"/>
</dbReference>
<sequence length="1441" mass="164114">MANKLTSITTQYRTYKVDQVLTHTQLNESIAFFEDQDRLTRVFLQGVGLVCGFKANIVGPKGKIRITQGVGVTTDGDLVKLYQNIKGKDEKNMDIPFIDYTHFRVFEDDKGKYTSHFTHEGIPLKLWEIIPESRVTESDTVLEELDDLRNKVVLLYLENFPKEAELCSGIDCDNQGIEQVVRLRVLLTTQEDAKKIINKDSVYQKLETSQVYKNLKKVPLKRVLLNGSNTKKLQSLEDRYYKAIHEPNTRDILYKGLKDILTFLNVSNFDFDLKPHLAKLFIPKPKHFLHPFQYDYDWLKDLINTYHEILDTFFEFDTACMPDIKAFPKHLMLGILEDSSQFPAYRHDFYPSPITGNPDTTKKIHQLIERLVLILKSYGIYESEIKITPSNLQGKLGSKAIPYYYKPSSQLVNHWNYQLKIRNQQDGVYRYFRETDPINNQTKTPLEFDLDEVDFFRVEGHFGHQYENALINLKDQVKKYNLDFDVKALAINEVDQELDLDKYKCHFEDLMVLLDAWNDEISCITGKISAFFSSIDLRDPKAASGEMTDSEGETAKGEEAEAVEVVKAKEKALISTFEKESQTVEEKEWEKVAMLIRMGKITIAEAQKLYPHLFDSTKDYKTKNREDIQESISHNISDSTGSLGKVFESTIKEEGAKYYSFNDIKVEAEKAAQEYVKEFGLEASYQQAFVNQPIEIIAASYDLSNYIPERLIDLNEQILAEYDKSIEKLCKKLKEFSKKIETLDLDDRQIAYYQSQALFFSSICCASKKLKILKAEIETRKEKILMELQLSNFIEHHPGLEHQAGVPRGGTFILVYFNKARKKFTKAEEFQEAIKGQLEGSGEAKAIIKAEAISREEALHMEKVTEFGREEFEKDLPKGFLNLLRTKGLLKSTLPDKTVVADFMLPYRCCSDCNPVNFVVPRPVVFLGLKLDTYCLGLTEGPIPFEVIPTDGNVKPTQEVPGLLISGHSMSIDPSVFPEELLGEEISFMVNDEPTNAKLTVYQSPVFSINPSGGTLTNPEITFSATPNFENAEYLWDFGDGTHSTEKTVTKTYELPINEENKVTVSLTITPENGACPKTQTQEFIFEEAAEEVSLDLEPKVICRDLQPDPILFQVKPEDGIVKGEGVQSTTDGFVFNPLLVSDINLGKALTFTVNGKSTDLVVRVFEKPKLEFEGKHSGSTGETVTVSFTVTTPFPAGTIYHWTINGKELEPIEKTNFTQSFPRDIGEVKAQVAVNLDNVCEETRSEIKSIPIIIIESDTGNCIEEGSNFIQALSRKYQTLTQSTDFEKIDDLGREIISPAVDVIFKIGEEDQNFLNGNHNDNLAEMLIPHITSFTKYIIEMNQSEELGIVVMKEILGDFVKLSYQLVKCQERSILNESQELVNRIFDNITQSMKRLLEQQIKWDTEKSTQSFLVDIVPAIEDVDFVLEAIKIHLDLLENS</sequence>
<dbReference type="CDD" id="cd00146">
    <property type="entry name" value="PKD"/>
    <property type="match status" value="1"/>
</dbReference>
<keyword evidence="1" id="KW-0175">Coiled coil</keyword>
<evidence type="ECO:0000313" key="4">
    <source>
        <dbReference type="Proteomes" id="UP001589654"/>
    </source>
</evidence>
<dbReference type="Gene3D" id="2.60.40.10">
    <property type="entry name" value="Immunoglobulins"/>
    <property type="match status" value="1"/>
</dbReference>
<evidence type="ECO:0000256" key="1">
    <source>
        <dbReference type="SAM" id="Coils"/>
    </source>
</evidence>
<dbReference type="SUPFAM" id="SSF49299">
    <property type="entry name" value="PKD domain"/>
    <property type="match status" value="1"/>
</dbReference>
<comment type="caution">
    <text evidence="3">The sequence shown here is derived from an EMBL/GenBank/DDBJ whole genome shotgun (WGS) entry which is preliminary data.</text>
</comment>
<feature type="domain" description="PKD" evidence="2">
    <location>
        <begin position="1004"/>
        <end position="1056"/>
    </location>
</feature>
<name>A0ABV5J6T4_9BACT</name>
<feature type="coiled-coil region" evidence="1">
    <location>
        <begin position="719"/>
        <end position="746"/>
    </location>
</feature>
<organism evidence="3 4">
    <name type="scientific">Echinicola jeungdonensis</name>
    <dbReference type="NCBI Taxonomy" id="709343"/>
    <lineage>
        <taxon>Bacteria</taxon>
        <taxon>Pseudomonadati</taxon>
        <taxon>Bacteroidota</taxon>
        <taxon>Cytophagia</taxon>
        <taxon>Cytophagales</taxon>
        <taxon>Cyclobacteriaceae</taxon>
        <taxon>Echinicola</taxon>
    </lineage>
</organism>
<dbReference type="InterPro" id="IPR035986">
    <property type="entry name" value="PKD_dom_sf"/>
</dbReference>
<dbReference type="RefSeq" id="WP_290249401.1">
    <property type="nucleotide sequence ID" value="NZ_JAUFQT010000002.1"/>
</dbReference>
<dbReference type="PROSITE" id="PS50093">
    <property type="entry name" value="PKD"/>
    <property type="match status" value="1"/>
</dbReference>
<dbReference type="SMART" id="SM00089">
    <property type="entry name" value="PKD"/>
    <property type="match status" value="2"/>
</dbReference>
<accession>A0ABV5J6T4</accession>
<evidence type="ECO:0000259" key="2">
    <source>
        <dbReference type="PROSITE" id="PS50093"/>
    </source>
</evidence>
<proteinExistence type="predicted"/>
<evidence type="ECO:0000313" key="3">
    <source>
        <dbReference type="EMBL" id="MFB9212541.1"/>
    </source>
</evidence>
<dbReference type="InterPro" id="IPR022409">
    <property type="entry name" value="PKD/Chitinase_dom"/>
</dbReference>
<gene>
    <name evidence="3" type="ORF">ACFFUR_12050</name>
</gene>
<dbReference type="InterPro" id="IPR000601">
    <property type="entry name" value="PKD_dom"/>
</dbReference>
<dbReference type="InterPro" id="IPR013783">
    <property type="entry name" value="Ig-like_fold"/>
</dbReference>
<dbReference type="EMBL" id="JBHMEW010000062">
    <property type="protein sequence ID" value="MFB9212541.1"/>
    <property type="molecule type" value="Genomic_DNA"/>
</dbReference>
<dbReference type="Proteomes" id="UP001589654">
    <property type="component" value="Unassembled WGS sequence"/>
</dbReference>
<protein>
    <submittedName>
        <fullName evidence="3">PKD domain-containing protein</fullName>
    </submittedName>
</protein>
<keyword evidence="4" id="KW-1185">Reference proteome</keyword>